<dbReference type="EMBL" id="LAZR01024383">
    <property type="protein sequence ID" value="KKL75321.1"/>
    <property type="molecule type" value="Genomic_DNA"/>
</dbReference>
<dbReference type="PIRSF" id="PIRSF000105">
    <property type="entry name" value="HCDH"/>
    <property type="match status" value="1"/>
</dbReference>
<dbReference type="GO" id="GO:0070403">
    <property type="term" value="F:NAD+ binding"/>
    <property type="evidence" value="ECO:0007669"/>
    <property type="project" value="InterPro"/>
</dbReference>
<dbReference type="InterPro" id="IPR013328">
    <property type="entry name" value="6PGD_dom2"/>
</dbReference>
<sequence length="280" mass="32268">MGKEIKNISMIGTGYLGKQIIEKSLLYNYSIKAFDIDKADLDEFTDKMKRLIKDKGLKSNISQHYTIEEAVKDADLIIEAIPEKLELKREIFPKIDEAAPPHAIIATNSSSIPISKIEDVVKRRDKVLNIHFYDLFTMPLADIMRGTQTSEETFEKGKKWLESIEIIPLEVKKECYGFVLNRIWRAIKKDCLKIWAGGYADFKTVDKAWTTFCQFFIKNELGPFQFMDRIGLDVVYDIEMSYFKNSSNLDDKPPDSLKELVERGDKGVKTGKGFYNYNSK</sequence>
<dbReference type="GO" id="GO:0006631">
    <property type="term" value="P:fatty acid metabolic process"/>
    <property type="evidence" value="ECO:0007669"/>
    <property type="project" value="InterPro"/>
</dbReference>
<dbReference type="Pfam" id="PF00725">
    <property type="entry name" value="3HCDH"/>
    <property type="match status" value="1"/>
</dbReference>
<dbReference type="SUPFAM" id="SSF51735">
    <property type="entry name" value="NAD(P)-binding Rossmann-fold domains"/>
    <property type="match status" value="1"/>
</dbReference>
<dbReference type="PANTHER" id="PTHR48075">
    <property type="entry name" value="3-HYDROXYACYL-COA DEHYDROGENASE FAMILY PROTEIN"/>
    <property type="match status" value="1"/>
</dbReference>
<organism evidence="4">
    <name type="scientific">marine sediment metagenome</name>
    <dbReference type="NCBI Taxonomy" id="412755"/>
    <lineage>
        <taxon>unclassified sequences</taxon>
        <taxon>metagenomes</taxon>
        <taxon>ecological metagenomes</taxon>
    </lineage>
</organism>
<dbReference type="AlphaFoldDB" id="A0A0F9FA42"/>
<protein>
    <recommendedName>
        <fullName evidence="5">3-hydroxyacyl-CoA dehydrogenase NAD binding domain-containing protein</fullName>
    </recommendedName>
</protein>
<evidence type="ECO:0008006" key="5">
    <source>
        <dbReference type="Google" id="ProtNLM"/>
    </source>
</evidence>
<name>A0A0F9FA42_9ZZZZ</name>
<dbReference type="PANTHER" id="PTHR48075:SF5">
    <property type="entry name" value="3-HYDROXYBUTYRYL-COA DEHYDROGENASE"/>
    <property type="match status" value="1"/>
</dbReference>
<evidence type="ECO:0000259" key="2">
    <source>
        <dbReference type="Pfam" id="PF00725"/>
    </source>
</evidence>
<dbReference type="InterPro" id="IPR008927">
    <property type="entry name" value="6-PGluconate_DH-like_C_sf"/>
</dbReference>
<evidence type="ECO:0000256" key="1">
    <source>
        <dbReference type="ARBA" id="ARBA00023002"/>
    </source>
</evidence>
<dbReference type="InterPro" id="IPR036291">
    <property type="entry name" value="NAD(P)-bd_dom_sf"/>
</dbReference>
<dbReference type="Pfam" id="PF02737">
    <property type="entry name" value="3HCDH_N"/>
    <property type="match status" value="1"/>
</dbReference>
<dbReference type="InterPro" id="IPR006108">
    <property type="entry name" value="3HC_DH_C"/>
</dbReference>
<proteinExistence type="predicted"/>
<evidence type="ECO:0000313" key="4">
    <source>
        <dbReference type="EMBL" id="KKL75321.1"/>
    </source>
</evidence>
<dbReference type="Gene3D" id="1.10.1040.10">
    <property type="entry name" value="N-(1-d-carboxylethyl)-l-norvaline Dehydrogenase, domain 2"/>
    <property type="match status" value="1"/>
</dbReference>
<dbReference type="InterPro" id="IPR022694">
    <property type="entry name" value="3-OHacyl-CoA_DH"/>
</dbReference>
<dbReference type="GO" id="GO:0016616">
    <property type="term" value="F:oxidoreductase activity, acting on the CH-OH group of donors, NAD or NADP as acceptor"/>
    <property type="evidence" value="ECO:0007669"/>
    <property type="project" value="InterPro"/>
</dbReference>
<dbReference type="SUPFAM" id="SSF48179">
    <property type="entry name" value="6-phosphogluconate dehydrogenase C-terminal domain-like"/>
    <property type="match status" value="1"/>
</dbReference>
<dbReference type="InterPro" id="IPR006176">
    <property type="entry name" value="3-OHacyl-CoA_DH_NAD-bd"/>
</dbReference>
<keyword evidence="1" id="KW-0560">Oxidoreductase</keyword>
<gene>
    <name evidence="4" type="ORF">LCGC14_2056050</name>
</gene>
<feature type="domain" description="3-hydroxyacyl-CoA dehydrogenase C-terminal" evidence="2">
    <location>
        <begin position="177"/>
        <end position="277"/>
    </location>
</feature>
<accession>A0A0F9FA42</accession>
<evidence type="ECO:0000259" key="3">
    <source>
        <dbReference type="Pfam" id="PF02737"/>
    </source>
</evidence>
<feature type="domain" description="3-hydroxyacyl-CoA dehydrogenase NAD binding" evidence="3">
    <location>
        <begin position="8"/>
        <end position="173"/>
    </location>
</feature>
<comment type="caution">
    <text evidence="4">The sequence shown here is derived from an EMBL/GenBank/DDBJ whole genome shotgun (WGS) entry which is preliminary data.</text>
</comment>
<reference evidence="4" key="1">
    <citation type="journal article" date="2015" name="Nature">
        <title>Complex archaea that bridge the gap between prokaryotes and eukaryotes.</title>
        <authorList>
            <person name="Spang A."/>
            <person name="Saw J.H."/>
            <person name="Jorgensen S.L."/>
            <person name="Zaremba-Niedzwiedzka K."/>
            <person name="Martijn J."/>
            <person name="Lind A.E."/>
            <person name="van Eijk R."/>
            <person name="Schleper C."/>
            <person name="Guy L."/>
            <person name="Ettema T.J."/>
        </authorList>
    </citation>
    <scope>NUCLEOTIDE SEQUENCE</scope>
</reference>
<dbReference type="Gene3D" id="3.40.50.720">
    <property type="entry name" value="NAD(P)-binding Rossmann-like Domain"/>
    <property type="match status" value="1"/>
</dbReference>